<dbReference type="InterPro" id="IPR036188">
    <property type="entry name" value="FAD/NAD-bd_sf"/>
</dbReference>
<keyword evidence="6" id="KW-1185">Reference proteome</keyword>
<keyword evidence="1" id="KW-0285">Flavoprotein</keyword>
<dbReference type="SUPFAM" id="SSF51905">
    <property type="entry name" value="FAD/NAD(P)-binding domain"/>
    <property type="match status" value="1"/>
</dbReference>
<evidence type="ECO:0000313" key="5">
    <source>
        <dbReference type="EMBL" id="MBB5842906.1"/>
    </source>
</evidence>
<dbReference type="RefSeq" id="WP_184234753.1">
    <property type="nucleotide sequence ID" value="NZ_JACHMJ010000001.1"/>
</dbReference>
<evidence type="ECO:0000256" key="2">
    <source>
        <dbReference type="ARBA" id="ARBA00023002"/>
    </source>
</evidence>
<accession>A0A841AMG6</accession>
<sequence>MTNPDPAPLPVVLLSLAHPPALTFTADELSKRLGADYRVLAVADGGEEQLSRTAADGHPAALVLSDDVTGTLFAATRRLFPTARRALVIEWGDWADPDVAAGVLRLMASTLIDYYVVRPRQPADEYFHRTVTDLLLDWRRSTDDSPADITAVRGDPDLARAHGLSTELPAEPVDLAIVGAGPAGLAAAVYAASEGLSTLVVEQRAVGGQAGSSSLIRNYLGFARGVSGVELAERAYQQAWVFGARFALTREVVGMSVIDGRSVLAVAPNETVTARSVILATGVSYRRLAIPGLDPFVGTSVFYGASALEAKEQTGRVVLVVGGGNSAGQAALHLARYAASVSLVVRGADLADSMSQYLIDELAAADVAILTEAKVAGGGGTDGRLDHVVLADRVSGRRSTVRCDALFITIGAAPHTDWVPPEVLRDRWGYVITGADVLTEGGRRAWPHEQPPAPLESSLPGFFAVGDVRRGSVKRVASAVGEGSVVVSSVHAYLAAHPRTD</sequence>
<dbReference type="Proteomes" id="UP000536685">
    <property type="component" value="Unassembled WGS sequence"/>
</dbReference>
<comment type="catalytic activity">
    <reaction evidence="3">
        <text>[thioredoxin]-dithiol + NADP(+) = [thioredoxin]-disulfide + NADPH + H(+)</text>
        <dbReference type="Rhea" id="RHEA:20345"/>
        <dbReference type="Rhea" id="RHEA-COMP:10698"/>
        <dbReference type="Rhea" id="RHEA-COMP:10700"/>
        <dbReference type="ChEBI" id="CHEBI:15378"/>
        <dbReference type="ChEBI" id="CHEBI:29950"/>
        <dbReference type="ChEBI" id="CHEBI:50058"/>
        <dbReference type="ChEBI" id="CHEBI:57783"/>
        <dbReference type="ChEBI" id="CHEBI:58349"/>
        <dbReference type="EC" id="1.8.1.9"/>
    </reaction>
</comment>
<evidence type="ECO:0000256" key="3">
    <source>
        <dbReference type="ARBA" id="ARBA00048132"/>
    </source>
</evidence>
<evidence type="ECO:0000313" key="6">
    <source>
        <dbReference type="Proteomes" id="UP000536685"/>
    </source>
</evidence>
<feature type="domain" description="FAD/NAD(P)-binding" evidence="4">
    <location>
        <begin position="174"/>
        <end position="483"/>
    </location>
</feature>
<proteinExistence type="predicted"/>
<dbReference type="Pfam" id="PF07992">
    <property type="entry name" value="Pyr_redox_2"/>
    <property type="match status" value="1"/>
</dbReference>
<dbReference type="EC" id="1.8.1.9" evidence="5"/>
<evidence type="ECO:0000259" key="4">
    <source>
        <dbReference type="Pfam" id="PF07992"/>
    </source>
</evidence>
<organism evidence="5 6">
    <name type="scientific">Conyzicola lurida</name>
    <dbReference type="NCBI Taxonomy" id="1172621"/>
    <lineage>
        <taxon>Bacteria</taxon>
        <taxon>Bacillati</taxon>
        <taxon>Actinomycetota</taxon>
        <taxon>Actinomycetes</taxon>
        <taxon>Micrococcales</taxon>
        <taxon>Microbacteriaceae</taxon>
        <taxon>Conyzicola</taxon>
    </lineage>
</organism>
<protein>
    <submittedName>
        <fullName evidence="5">Thioredoxin reductase (NADPH)</fullName>
        <ecNumber evidence="5">1.8.1.9</ecNumber>
    </submittedName>
</protein>
<evidence type="ECO:0000256" key="1">
    <source>
        <dbReference type="ARBA" id="ARBA00022630"/>
    </source>
</evidence>
<dbReference type="Gene3D" id="3.50.50.60">
    <property type="entry name" value="FAD/NAD(P)-binding domain"/>
    <property type="match status" value="2"/>
</dbReference>
<dbReference type="EMBL" id="JACHMJ010000001">
    <property type="protein sequence ID" value="MBB5842906.1"/>
    <property type="molecule type" value="Genomic_DNA"/>
</dbReference>
<dbReference type="InterPro" id="IPR050097">
    <property type="entry name" value="Ferredoxin-NADP_redctase_2"/>
</dbReference>
<name>A0A841AMG6_9MICO</name>
<dbReference type="GO" id="GO:0004791">
    <property type="term" value="F:thioredoxin-disulfide reductase (NADPH) activity"/>
    <property type="evidence" value="ECO:0007669"/>
    <property type="project" value="UniProtKB-EC"/>
</dbReference>
<reference evidence="5 6" key="1">
    <citation type="submission" date="2020-08" db="EMBL/GenBank/DDBJ databases">
        <title>Sequencing the genomes of 1000 actinobacteria strains.</title>
        <authorList>
            <person name="Klenk H.-P."/>
        </authorList>
    </citation>
    <scope>NUCLEOTIDE SEQUENCE [LARGE SCALE GENOMIC DNA]</scope>
    <source>
        <strain evidence="5 6">DSM 105784</strain>
    </source>
</reference>
<dbReference type="PANTHER" id="PTHR48105">
    <property type="entry name" value="THIOREDOXIN REDUCTASE 1-RELATED-RELATED"/>
    <property type="match status" value="1"/>
</dbReference>
<dbReference type="PRINTS" id="PR00368">
    <property type="entry name" value="FADPNR"/>
</dbReference>
<keyword evidence="2 5" id="KW-0560">Oxidoreductase</keyword>
<dbReference type="InterPro" id="IPR023753">
    <property type="entry name" value="FAD/NAD-binding_dom"/>
</dbReference>
<gene>
    <name evidence="5" type="ORF">HD599_001229</name>
</gene>
<dbReference type="AlphaFoldDB" id="A0A841AMG6"/>
<dbReference type="PRINTS" id="PR00469">
    <property type="entry name" value="PNDRDTASEII"/>
</dbReference>
<comment type="caution">
    <text evidence="5">The sequence shown here is derived from an EMBL/GenBank/DDBJ whole genome shotgun (WGS) entry which is preliminary data.</text>
</comment>